<protein>
    <recommendedName>
        <fullName evidence="4">tRNA pseudouridine synthase A</fullName>
        <ecNumber evidence="4">5.4.99.12</ecNumber>
    </recommendedName>
    <alternativeName>
        <fullName evidence="4">tRNA pseudouridine(38-40) synthase</fullName>
    </alternativeName>
    <alternativeName>
        <fullName evidence="4">tRNA pseudouridylate synthase I</fullName>
    </alternativeName>
    <alternativeName>
        <fullName evidence="4">tRNA-uridine isomerase I</fullName>
    </alternativeName>
</protein>
<comment type="function">
    <text evidence="4">Formation of pseudouridine at positions 38, 39 and 40 in the anticodon stem and loop of transfer RNAs.</text>
</comment>
<dbReference type="GO" id="GO:0003723">
    <property type="term" value="F:RNA binding"/>
    <property type="evidence" value="ECO:0007669"/>
    <property type="project" value="InterPro"/>
</dbReference>
<comment type="subunit">
    <text evidence="4">Homodimer.</text>
</comment>
<reference evidence="10" key="1">
    <citation type="submission" date="2019-12" db="EMBL/GenBank/DDBJ databases">
        <title>Complete genome of Terracaulis silvestris 0127_4.</title>
        <authorList>
            <person name="Vieira S."/>
            <person name="Riedel T."/>
            <person name="Sproer C."/>
            <person name="Pascual J."/>
            <person name="Boedeker C."/>
            <person name="Overmann J."/>
        </authorList>
    </citation>
    <scope>NUCLEOTIDE SEQUENCE [LARGE SCALE GENOMIC DNA]</scope>
    <source>
        <strain evidence="10">0127_4</strain>
    </source>
</reference>
<evidence type="ECO:0000256" key="5">
    <source>
        <dbReference type="PIRSR" id="PIRSR001430-1"/>
    </source>
</evidence>
<dbReference type="GO" id="GO:0031119">
    <property type="term" value="P:tRNA pseudouridine synthesis"/>
    <property type="evidence" value="ECO:0007669"/>
    <property type="project" value="UniProtKB-UniRule"/>
</dbReference>
<keyword evidence="3 4" id="KW-0413">Isomerase</keyword>
<dbReference type="KEGG" id="tsv:DSM104635_01248"/>
<gene>
    <name evidence="4 9" type="primary">truA</name>
    <name evidence="9" type="ORF">DSM104635_01248</name>
</gene>
<comment type="catalytic activity">
    <reaction evidence="4 7">
        <text>uridine(38/39/40) in tRNA = pseudouridine(38/39/40) in tRNA</text>
        <dbReference type="Rhea" id="RHEA:22376"/>
        <dbReference type="Rhea" id="RHEA-COMP:10085"/>
        <dbReference type="Rhea" id="RHEA-COMP:10087"/>
        <dbReference type="ChEBI" id="CHEBI:65314"/>
        <dbReference type="ChEBI" id="CHEBI:65315"/>
        <dbReference type="EC" id="5.4.99.12"/>
    </reaction>
</comment>
<evidence type="ECO:0000256" key="3">
    <source>
        <dbReference type="ARBA" id="ARBA00023235"/>
    </source>
</evidence>
<dbReference type="InterPro" id="IPR020097">
    <property type="entry name" value="PsdUridine_synth_TruA_a/b_dom"/>
</dbReference>
<feature type="binding site" evidence="4 6">
    <location>
        <position position="110"/>
    </location>
    <ligand>
        <name>substrate</name>
    </ligand>
</feature>
<dbReference type="EMBL" id="CP047045">
    <property type="protein sequence ID" value="QGZ94430.1"/>
    <property type="molecule type" value="Genomic_DNA"/>
</dbReference>
<feature type="domain" description="Pseudouridine synthase I TruA alpha/beta" evidence="8">
    <location>
        <begin position="8"/>
        <end position="104"/>
    </location>
</feature>
<sequence length="246" mass="27005">MRFKLTLEYDGRAFLGWQRVIHGASVQGVLEDAVEQLTGVRAEVVGAGRTDSGVHAMAQVAHVDIDKTVSTDRVRDGLNALVRPHPVSVLSVKEAAPEFHARFDAVRRVYLYSILNRRAPAALARGLVWCVSRALDVDAMHAAAQRLIGHHDFTTFRDSHCQAKSPVKTLDRLDVSRDGETIRVWCEARSFLHRQVRSTVGTLVEVGLGKMSAQDVADALAAADRTRCGPVAPSDGLYLLRVDYAK</sequence>
<dbReference type="HAMAP" id="MF_00171">
    <property type="entry name" value="TruA"/>
    <property type="match status" value="1"/>
</dbReference>
<dbReference type="InterPro" id="IPR020095">
    <property type="entry name" value="PsdUridine_synth_TruA_C"/>
</dbReference>
<dbReference type="GO" id="GO:0160147">
    <property type="term" value="F:tRNA pseudouridine(38-40) synthase activity"/>
    <property type="evidence" value="ECO:0007669"/>
    <property type="project" value="UniProtKB-EC"/>
</dbReference>
<evidence type="ECO:0000313" key="9">
    <source>
        <dbReference type="EMBL" id="QGZ94430.1"/>
    </source>
</evidence>
<dbReference type="CDD" id="cd02570">
    <property type="entry name" value="PseudoU_synth_EcTruA"/>
    <property type="match status" value="1"/>
</dbReference>
<evidence type="ECO:0000256" key="6">
    <source>
        <dbReference type="PIRSR" id="PIRSR001430-2"/>
    </source>
</evidence>
<name>A0A6I6MHP0_9CAUL</name>
<dbReference type="EC" id="5.4.99.12" evidence="4"/>
<dbReference type="InterPro" id="IPR020094">
    <property type="entry name" value="TruA/RsuA/RluB/E/F_N"/>
</dbReference>
<dbReference type="Proteomes" id="UP000431269">
    <property type="component" value="Chromosome"/>
</dbReference>
<dbReference type="Pfam" id="PF01416">
    <property type="entry name" value="PseudoU_synth_1"/>
    <property type="match status" value="2"/>
</dbReference>
<dbReference type="PANTHER" id="PTHR11142:SF0">
    <property type="entry name" value="TRNA PSEUDOURIDINE SYNTHASE-LIKE 1"/>
    <property type="match status" value="1"/>
</dbReference>
<comment type="caution">
    <text evidence="4">Lacks conserved residue(s) required for the propagation of feature annotation.</text>
</comment>
<organism evidence="9 10">
    <name type="scientific">Terricaulis silvestris</name>
    <dbReference type="NCBI Taxonomy" id="2686094"/>
    <lineage>
        <taxon>Bacteria</taxon>
        <taxon>Pseudomonadati</taxon>
        <taxon>Pseudomonadota</taxon>
        <taxon>Alphaproteobacteria</taxon>
        <taxon>Caulobacterales</taxon>
        <taxon>Caulobacteraceae</taxon>
        <taxon>Terricaulis</taxon>
    </lineage>
</organism>
<accession>A0A6I6MHP0</accession>
<keyword evidence="2 4" id="KW-0819">tRNA processing</keyword>
<evidence type="ECO:0000313" key="10">
    <source>
        <dbReference type="Proteomes" id="UP000431269"/>
    </source>
</evidence>
<evidence type="ECO:0000256" key="7">
    <source>
        <dbReference type="RuleBase" id="RU003792"/>
    </source>
</evidence>
<evidence type="ECO:0000259" key="8">
    <source>
        <dbReference type="Pfam" id="PF01416"/>
    </source>
</evidence>
<dbReference type="RefSeq" id="WP_158765369.1">
    <property type="nucleotide sequence ID" value="NZ_CP047045.1"/>
</dbReference>
<dbReference type="PIRSF" id="PIRSF001430">
    <property type="entry name" value="tRNA_psdUrid_synth"/>
    <property type="match status" value="1"/>
</dbReference>
<feature type="domain" description="Pseudouridine synthase I TruA alpha/beta" evidence="8">
    <location>
        <begin position="143"/>
        <end position="244"/>
    </location>
</feature>
<evidence type="ECO:0000256" key="2">
    <source>
        <dbReference type="ARBA" id="ARBA00022694"/>
    </source>
</evidence>
<proteinExistence type="inferred from homology"/>
<dbReference type="Gene3D" id="3.30.70.580">
    <property type="entry name" value="Pseudouridine synthase I, catalytic domain, N-terminal subdomain"/>
    <property type="match status" value="1"/>
</dbReference>
<feature type="active site" description="Nucleophile" evidence="4 5">
    <location>
        <position position="51"/>
    </location>
</feature>
<dbReference type="InterPro" id="IPR001406">
    <property type="entry name" value="PsdUridine_synth_TruA"/>
</dbReference>
<dbReference type="InterPro" id="IPR020103">
    <property type="entry name" value="PsdUridine_synth_cat_dom_sf"/>
</dbReference>
<evidence type="ECO:0000256" key="1">
    <source>
        <dbReference type="ARBA" id="ARBA00009375"/>
    </source>
</evidence>
<dbReference type="PANTHER" id="PTHR11142">
    <property type="entry name" value="PSEUDOURIDYLATE SYNTHASE"/>
    <property type="match status" value="1"/>
</dbReference>
<dbReference type="NCBIfam" id="TIGR00071">
    <property type="entry name" value="hisT_truA"/>
    <property type="match status" value="1"/>
</dbReference>
<comment type="similarity">
    <text evidence="1 4 7">Belongs to the tRNA pseudouridine synthase TruA family.</text>
</comment>
<dbReference type="AlphaFoldDB" id="A0A6I6MHP0"/>
<dbReference type="FunFam" id="3.30.70.580:FF:000001">
    <property type="entry name" value="tRNA pseudouridine synthase A"/>
    <property type="match status" value="1"/>
</dbReference>
<dbReference type="SUPFAM" id="SSF55120">
    <property type="entry name" value="Pseudouridine synthase"/>
    <property type="match status" value="1"/>
</dbReference>
<evidence type="ECO:0000256" key="4">
    <source>
        <dbReference type="HAMAP-Rule" id="MF_00171"/>
    </source>
</evidence>
<dbReference type="Gene3D" id="3.30.70.660">
    <property type="entry name" value="Pseudouridine synthase I, catalytic domain, C-terminal subdomain"/>
    <property type="match status" value="1"/>
</dbReference>
<keyword evidence="10" id="KW-1185">Reference proteome</keyword>